<accession>A0ABX9ZHE4</accession>
<protein>
    <recommendedName>
        <fullName evidence="4">Glycosyl transferase family 25 domain-containing protein</fullName>
    </recommendedName>
</protein>
<evidence type="ECO:0000259" key="4">
    <source>
        <dbReference type="Pfam" id="PF01755"/>
    </source>
</evidence>
<feature type="domain" description="Glycosyl transferase family 25" evidence="4">
    <location>
        <begin position="17"/>
        <end position="187"/>
    </location>
</feature>
<comment type="pathway">
    <text evidence="2">Glycan metabolism; lacto-N-neotetraose biosynthesis.</text>
</comment>
<evidence type="ECO:0000313" key="6">
    <source>
        <dbReference type="Proteomes" id="UP000270216"/>
    </source>
</evidence>
<reference evidence="5 6" key="1">
    <citation type="submission" date="2018-12" db="EMBL/GenBank/DDBJ databases">
        <title>Whole genome sequence of a Pandoraea apista isolate from a patient with cystic fibrosis.</title>
        <authorList>
            <person name="Kenna D.T."/>
            <person name="Turton J.F."/>
        </authorList>
    </citation>
    <scope>NUCLEOTIDE SEQUENCE [LARGE SCALE GENOMIC DNA]</scope>
    <source>
        <strain evidence="5 6">Pa13324</strain>
    </source>
</reference>
<sequence>MTEKMNQIFVPKRELPPVVVISLVDSDVRRTHITAQLTGAGVPFRFFDAKRIQAYPPEYDAATRLQMYANHLTLGEVGCYDSHYRIWQDLARSNDDIWCVLEDDIELAPDFSQRLAAAMDVSVPWGLMRLKDAGSAGRWQVAELPDGGALNDHRKQPGGTQAYLIRRDAALTLLEYGKRMIHPVDDMLNRNWEHGVRMISMAPDIVLDRGDDLGTTIVGRQKAKRSISQKLRREFHMGRDSLNRYIDAWRRRLLTPARRWE</sequence>
<dbReference type="Pfam" id="PF01755">
    <property type="entry name" value="Glyco_transf_25"/>
    <property type="match status" value="1"/>
</dbReference>
<keyword evidence="3" id="KW-0448">Lipopolysaccharide biosynthesis</keyword>
<dbReference type="RefSeq" id="WP_124988742.1">
    <property type="nucleotide sequence ID" value="NZ_RQXY01000109.1"/>
</dbReference>
<dbReference type="InterPro" id="IPR002654">
    <property type="entry name" value="Glyco_trans_25"/>
</dbReference>
<evidence type="ECO:0000256" key="3">
    <source>
        <dbReference type="ARBA" id="ARBA00022985"/>
    </source>
</evidence>
<comment type="pathway">
    <text evidence="1">Bacterial outer membrane biogenesis; lipooligosaccharide biosynthesis.</text>
</comment>
<dbReference type="InterPro" id="IPR029044">
    <property type="entry name" value="Nucleotide-diphossugar_trans"/>
</dbReference>
<gene>
    <name evidence="5" type="ORF">EJE83_25550</name>
</gene>
<dbReference type="Proteomes" id="UP000270216">
    <property type="component" value="Unassembled WGS sequence"/>
</dbReference>
<name>A0ABX9ZHE4_9BURK</name>
<organism evidence="5 6">
    <name type="scientific">Pandoraea apista</name>
    <dbReference type="NCBI Taxonomy" id="93218"/>
    <lineage>
        <taxon>Bacteria</taxon>
        <taxon>Pseudomonadati</taxon>
        <taxon>Pseudomonadota</taxon>
        <taxon>Betaproteobacteria</taxon>
        <taxon>Burkholderiales</taxon>
        <taxon>Burkholderiaceae</taxon>
        <taxon>Pandoraea</taxon>
    </lineage>
</organism>
<evidence type="ECO:0000256" key="1">
    <source>
        <dbReference type="ARBA" id="ARBA00005068"/>
    </source>
</evidence>
<evidence type="ECO:0000313" key="5">
    <source>
        <dbReference type="EMBL" id="RSK73681.1"/>
    </source>
</evidence>
<dbReference type="EMBL" id="RWHX01000105">
    <property type="protein sequence ID" value="RSK73681.1"/>
    <property type="molecule type" value="Genomic_DNA"/>
</dbReference>
<keyword evidence="6" id="KW-1185">Reference proteome</keyword>
<dbReference type="CDD" id="cd06532">
    <property type="entry name" value="Glyco_transf_25"/>
    <property type="match status" value="1"/>
</dbReference>
<evidence type="ECO:0000256" key="2">
    <source>
        <dbReference type="ARBA" id="ARBA00005222"/>
    </source>
</evidence>
<comment type="caution">
    <text evidence="5">The sequence shown here is derived from an EMBL/GenBank/DDBJ whole genome shotgun (WGS) entry which is preliminary data.</text>
</comment>
<proteinExistence type="predicted"/>
<dbReference type="SUPFAM" id="SSF53448">
    <property type="entry name" value="Nucleotide-diphospho-sugar transferases"/>
    <property type="match status" value="1"/>
</dbReference>